<keyword evidence="4 6" id="KW-1015">Disulfide bond</keyword>
<evidence type="ECO:0000256" key="7">
    <source>
        <dbReference type="PROSITE-ProRule" id="PRU00122"/>
    </source>
</evidence>
<feature type="disulfide bond" evidence="6">
    <location>
        <begin position="200"/>
        <end position="209"/>
    </location>
</feature>
<dbReference type="InterPro" id="IPR013032">
    <property type="entry name" value="EGF-like_CS"/>
</dbReference>
<keyword evidence="11" id="KW-1185">Reference proteome</keyword>
<keyword evidence="5" id="KW-0325">Glycoprotein</keyword>
<dbReference type="FunFam" id="2.10.25.10:FF:000004">
    <property type="entry name" value="Neurogenic locus notch 1"/>
    <property type="match status" value="1"/>
</dbReference>
<feature type="disulfide bond" evidence="6">
    <location>
        <begin position="239"/>
        <end position="248"/>
    </location>
</feature>
<feature type="disulfide bond" evidence="7">
    <location>
        <begin position="406"/>
        <end position="433"/>
    </location>
</feature>
<dbReference type="STRING" id="12957.A0A158NND6"/>
<dbReference type="EMBL" id="ADTU01021233">
    <property type="status" value="NOT_ANNOTATED_CDS"/>
    <property type="molecule type" value="Genomic_DNA"/>
</dbReference>
<dbReference type="InterPro" id="IPR000742">
    <property type="entry name" value="EGF"/>
</dbReference>
<gene>
    <name evidence="10" type="primary">105622231</name>
</gene>
<organism evidence="10 11">
    <name type="scientific">Atta cephalotes</name>
    <name type="common">Leafcutter ant</name>
    <dbReference type="NCBI Taxonomy" id="12957"/>
    <lineage>
        <taxon>Eukaryota</taxon>
        <taxon>Metazoa</taxon>
        <taxon>Ecdysozoa</taxon>
        <taxon>Arthropoda</taxon>
        <taxon>Hexapoda</taxon>
        <taxon>Insecta</taxon>
        <taxon>Pterygota</taxon>
        <taxon>Neoptera</taxon>
        <taxon>Endopterygota</taxon>
        <taxon>Hymenoptera</taxon>
        <taxon>Apocrita</taxon>
        <taxon>Aculeata</taxon>
        <taxon>Formicoidea</taxon>
        <taxon>Formicidae</taxon>
        <taxon>Myrmicinae</taxon>
        <taxon>Atta</taxon>
    </lineage>
</organism>
<feature type="domain" description="Laminin G" evidence="8">
    <location>
        <begin position="255"/>
        <end position="433"/>
    </location>
</feature>
<evidence type="ECO:0000256" key="6">
    <source>
        <dbReference type="PROSITE-ProRule" id="PRU00076"/>
    </source>
</evidence>
<evidence type="ECO:0000256" key="1">
    <source>
        <dbReference type="ARBA" id="ARBA00022536"/>
    </source>
</evidence>
<dbReference type="CDD" id="cd00110">
    <property type="entry name" value="LamG"/>
    <property type="match status" value="2"/>
</dbReference>
<sequence>MSFNPADSGDGILMYCSQNDEGLGDFAALVIKDRHVEFRFDIGSGIVTIKSPHPVQLGVWAHVTVNRDFKDAKLSVNGEPFVEGKSLGAARTMNLNTPLYIGGVDHRRIMINRNAGVDRSFRGCISELEVSSVSLDIMKSSIDAANIEDCSEPHPNQTIIHTTTTPASTQPPTTLYYPCSSNPCIHGQCQNLNDDYSCICEYGYAGRNCEKMQKQCEFLTPCRNGGTCTDLHDSYKCDCRLGYNGQNCEKLAEITYDVAFRGDGWLELDRSVMMHEEEREVFGLEISTNKSYGLIMWHGQTPNDLIPNDYIAVAVVDGYVEYQYNLGSGPAVIRITAQRVDDGERHRIILKRQRSDGSIELNGEHTESGISDGLQQILDARGNVYLGGLPDYAMTYGKYHDGFSGCIYTLEVQDSGAIDIGEKAIRGVNVSPCTRVRWIPSSLVFTDADADGFDAFVPPPPVNIIHPKPASNLAAYDMTMIELIDFLLVVTSKDIEEKNRICI</sequence>
<proteinExistence type="predicted"/>
<dbReference type="PROSITE" id="PS50026">
    <property type="entry name" value="EGF_3"/>
    <property type="match status" value="2"/>
</dbReference>
<dbReference type="SMART" id="SM00179">
    <property type="entry name" value="EGF_CA"/>
    <property type="match status" value="2"/>
</dbReference>
<evidence type="ECO:0000313" key="11">
    <source>
        <dbReference type="Proteomes" id="UP000005205"/>
    </source>
</evidence>
<reference evidence="10" key="2">
    <citation type="submission" date="2016-04" db="UniProtKB">
        <authorList>
            <consortium name="EnsemblMetazoa"/>
        </authorList>
    </citation>
    <scope>IDENTIFICATION</scope>
</reference>
<dbReference type="SUPFAM" id="SSF57184">
    <property type="entry name" value="Growth factor receptor domain"/>
    <property type="match status" value="1"/>
</dbReference>
<dbReference type="InterPro" id="IPR050372">
    <property type="entry name" value="Neurexin-related_CASP"/>
</dbReference>
<dbReference type="GO" id="GO:0030154">
    <property type="term" value="P:cell differentiation"/>
    <property type="evidence" value="ECO:0007669"/>
    <property type="project" value="UniProtKB-ARBA"/>
</dbReference>
<dbReference type="Gene3D" id="2.10.25.10">
    <property type="entry name" value="Laminin"/>
    <property type="match status" value="2"/>
</dbReference>
<dbReference type="GO" id="GO:0005509">
    <property type="term" value="F:calcium ion binding"/>
    <property type="evidence" value="ECO:0007669"/>
    <property type="project" value="InterPro"/>
</dbReference>
<evidence type="ECO:0000256" key="3">
    <source>
        <dbReference type="ARBA" id="ARBA00022737"/>
    </source>
</evidence>
<dbReference type="eggNOG" id="KOG3509">
    <property type="taxonomic scope" value="Eukaryota"/>
</dbReference>
<dbReference type="InterPro" id="IPR001791">
    <property type="entry name" value="Laminin_G"/>
</dbReference>
<feature type="domain" description="Laminin G" evidence="8">
    <location>
        <begin position="1"/>
        <end position="150"/>
    </location>
</feature>
<dbReference type="Pfam" id="PF12661">
    <property type="entry name" value="hEGF"/>
    <property type="match status" value="1"/>
</dbReference>
<dbReference type="PROSITE" id="PS01186">
    <property type="entry name" value="EGF_2"/>
    <property type="match status" value="2"/>
</dbReference>
<dbReference type="PROSITE" id="PS50025">
    <property type="entry name" value="LAM_G_DOMAIN"/>
    <property type="match status" value="2"/>
</dbReference>
<dbReference type="Proteomes" id="UP000005205">
    <property type="component" value="Unassembled WGS sequence"/>
</dbReference>
<evidence type="ECO:0000313" key="10">
    <source>
        <dbReference type="EnsemblMetazoa" id="XP_012059044.1"/>
    </source>
</evidence>
<reference evidence="11" key="1">
    <citation type="journal article" date="2011" name="PLoS Genet.">
        <title>The genome sequence of the leaf-cutter ant Atta cephalotes reveals insights into its obligate symbiotic lifestyle.</title>
        <authorList>
            <person name="Suen G."/>
            <person name="Teiling C."/>
            <person name="Li L."/>
            <person name="Holt C."/>
            <person name="Abouheif E."/>
            <person name="Bornberg-Bauer E."/>
            <person name="Bouffard P."/>
            <person name="Caldera E.J."/>
            <person name="Cash E."/>
            <person name="Cavanaugh A."/>
            <person name="Denas O."/>
            <person name="Elhaik E."/>
            <person name="Fave M.J."/>
            <person name="Gadau J."/>
            <person name="Gibson J.D."/>
            <person name="Graur D."/>
            <person name="Grubbs K.J."/>
            <person name="Hagen D.E."/>
            <person name="Harkins T.T."/>
            <person name="Helmkampf M."/>
            <person name="Hu H."/>
            <person name="Johnson B.R."/>
            <person name="Kim J."/>
            <person name="Marsh S.E."/>
            <person name="Moeller J.A."/>
            <person name="Munoz-Torres M.C."/>
            <person name="Murphy M.C."/>
            <person name="Naughton M.C."/>
            <person name="Nigam S."/>
            <person name="Overson R."/>
            <person name="Rajakumar R."/>
            <person name="Reese J.T."/>
            <person name="Scott J.J."/>
            <person name="Smith C.R."/>
            <person name="Tao S."/>
            <person name="Tsutsui N.D."/>
            <person name="Viljakainen L."/>
            <person name="Wissler L."/>
            <person name="Yandell M.D."/>
            <person name="Zimmer F."/>
            <person name="Taylor J."/>
            <person name="Slater S.C."/>
            <person name="Clifton S.W."/>
            <person name="Warren W.C."/>
            <person name="Elsik C.G."/>
            <person name="Smith C.D."/>
            <person name="Weinstock G.M."/>
            <person name="Gerardo N.M."/>
            <person name="Currie C.R."/>
        </authorList>
    </citation>
    <scope>NUCLEOTIDE SEQUENCE [LARGE SCALE GENOMIC DNA]</scope>
</reference>
<dbReference type="SMART" id="SM00181">
    <property type="entry name" value="EGF"/>
    <property type="match status" value="2"/>
</dbReference>
<feature type="domain" description="EGF-like" evidence="9">
    <location>
        <begin position="175"/>
        <end position="210"/>
    </location>
</feature>
<dbReference type="PROSITE" id="PS00010">
    <property type="entry name" value="ASX_HYDROXYL"/>
    <property type="match status" value="2"/>
</dbReference>
<dbReference type="PANTHER" id="PTHR15036">
    <property type="entry name" value="PIKACHURIN-LIKE PROTEIN"/>
    <property type="match status" value="1"/>
</dbReference>
<dbReference type="Gene3D" id="2.60.120.200">
    <property type="match status" value="2"/>
</dbReference>
<evidence type="ECO:0000256" key="4">
    <source>
        <dbReference type="ARBA" id="ARBA00023157"/>
    </source>
</evidence>
<dbReference type="PANTHER" id="PTHR15036:SF85">
    <property type="entry name" value="SP2353, ISOFORM A"/>
    <property type="match status" value="1"/>
</dbReference>
<feature type="disulfide bond" evidence="6">
    <location>
        <begin position="179"/>
        <end position="189"/>
    </location>
</feature>
<protein>
    <recommendedName>
        <fullName evidence="12">Basement membrane-specific heparan sulfate proteoglycan core protein</fullName>
    </recommendedName>
</protein>
<evidence type="ECO:0000259" key="9">
    <source>
        <dbReference type="PROSITE" id="PS50026"/>
    </source>
</evidence>
<dbReference type="KEGG" id="acep:105622231"/>
<keyword evidence="3" id="KW-0677">Repeat</keyword>
<dbReference type="InterPro" id="IPR000152">
    <property type="entry name" value="EGF-type_Asp/Asn_hydroxyl_site"/>
</dbReference>
<dbReference type="SUPFAM" id="SSF49899">
    <property type="entry name" value="Concanavalin A-like lectins/glucanases"/>
    <property type="match status" value="2"/>
</dbReference>
<dbReference type="CDD" id="cd00054">
    <property type="entry name" value="EGF_CA"/>
    <property type="match status" value="2"/>
</dbReference>
<evidence type="ECO:0000256" key="2">
    <source>
        <dbReference type="ARBA" id="ARBA00022729"/>
    </source>
</evidence>
<dbReference type="PROSITE" id="PS00022">
    <property type="entry name" value="EGF_1"/>
    <property type="match status" value="2"/>
</dbReference>
<evidence type="ECO:0000259" key="8">
    <source>
        <dbReference type="PROSITE" id="PS50025"/>
    </source>
</evidence>
<keyword evidence="1 6" id="KW-0245">EGF-like domain</keyword>
<dbReference type="AlphaFoldDB" id="A0A158NND6"/>
<dbReference type="SMART" id="SM00282">
    <property type="entry name" value="LamG"/>
    <property type="match status" value="2"/>
</dbReference>
<dbReference type="InterPro" id="IPR009030">
    <property type="entry name" value="Growth_fac_rcpt_cys_sf"/>
</dbReference>
<dbReference type="GO" id="GO:0009653">
    <property type="term" value="P:anatomical structure morphogenesis"/>
    <property type="evidence" value="ECO:0007669"/>
    <property type="project" value="UniProtKB-ARBA"/>
</dbReference>
<dbReference type="EnsemblMetazoa" id="XM_012203654.1">
    <property type="protein sequence ID" value="XP_012059044.1"/>
    <property type="gene ID" value="LOC105622231"/>
</dbReference>
<dbReference type="InterPro" id="IPR013320">
    <property type="entry name" value="ConA-like_dom_sf"/>
</dbReference>
<dbReference type="EMBL" id="ADTU01021232">
    <property type="status" value="NOT_ANNOTATED_CDS"/>
    <property type="molecule type" value="Genomic_DNA"/>
</dbReference>
<dbReference type="Pfam" id="PF00008">
    <property type="entry name" value="EGF"/>
    <property type="match status" value="1"/>
</dbReference>
<feature type="domain" description="EGF-like" evidence="9">
    <location>
        <begin position="212"/>
        <end position="249"/>
    </location>
</feature>
<dbReference type="OrthoDB" id="10055367at2759"/>
<keyword evidence="2" id="KW-0732">Signal</keyword>
<dbReference type="InterPro" id="IPR001881">
    <property type="entry name" value="EGF-like_Ca-bd_dom"/>
</dbReference>
<evidence type="ECO:0000256" key="5">
    <source>
        <dbReference type="ARBA" id="ARBA00023180"/>
    </source>
</evidence>
<dbReference type="GO" id="GO:0048513">
    <property type="term" value="P:animal organ development"/>
    <property type="evidence" value="ECO:0007669"/>
    <property type="project" value="UniProtKB-ARBA"/>
</dbReference>
<dbReference type="InParanoid" id="A0A158NND6"/>
<dbReference type="GO" id="GO:0016020">
    <property type="term" value="C:membrane"/>
    <property type="evidence" value="ECO:0007669"/>
    <property type="project" value="UniProtKB-SubCell"/>
</dbReference>
<dbReference type="Pfam" id="PF00054">
    <property type="entry name" value="Laminin_G_1"/>
    <property type="match status" value="2"/>
</dbReference>
<comment type="caution">
    <text evidence="6">Lacks conserved residue(s) required for the propagation of feature annotation.</text>
</comment>
<evidence type="ECO:0008006" key="12">
    <source>
        <dbReference type="Google" id="ProtNLM"/>
    </source>
</evidence>
<accession>A0A158NND6</accession>
<name>A0A158NND6_ATTCE</name>